<evidence type="ECO:0000256" key="2">
    <source>
        <dbReference type="ARBA" id="ARBA00004922"/>
    </source>
</evidence>
<evidence type="ECO:0000256" key="7">
    <source>
        <dbReference type="ARBA" id="ARBA00022679"/>
    </source>
</evidence>
<dbReference type="GO" id="GO:0008424">
    <property type="term" value="F:glycoprotein 6-alpha-L-fucosyltransferase activity"/>
    <property type="evidence" value="ECO:0007669"/>
    <property type="project" value="UniProtKB-EC"/>
</dbReference>
<keyword evidence="9" id="KW-0735">Signal-anchor</keyword>
<dbReference type="InterPro" id="IPR036028">
    <property type="entry name" value="SH3-like_dom_sf"/>
</dbReference>
<keyword evidence="6 18" id="KW-0328">Glycosyltransferase</keyword>
<evidence type="ECO:0000256" key="3">
    <source>
        <dbReference type="ARBA" id="ARBA00012660"/>
    </source>
</evidence>
<dbReference type="FunFam" id="2.30.30.40:FF:000070">
    <property type="entry name" value="Alpha-(1,6)-fucosyltransferase"/>
    <property type="match status" value="1"/>
</dbReference>
<comment type="subcellular location">
    <subcellularLocation>
        <location evidence="1">Golgi apparatus</location>
        <location evidence="1">Golgi stack membrane</location>
        <topology evidence="1">Single-pass type II membrane protein</topology>
    </subcellularLocation>
</comment>
<evidence type="ECO:0000259" key="21">
    <source>
        <dbReference type="PROSITE" id="PS51659"/>
    </source>
</evidence>
<feature type="domain" description="GT23" evidence="21">
    <location>
        <begin position="508"/>
        <end position="791"/>
    </location>
</feature>
<dbReference type="EMBL" id="CADCXU010021829">
    <property type="protein sequence ID" value="CAB0009547.1"/>
    <property type="molecule type" value="Genomic_DNA"/>
</dbReference>
<dbReference type="GO" id="GO:0032580">
    <property type="term" value="C:Golgi cisterna membrane"/>
    <property type="evidence" value="ECO:0007669"/>
    <property type="project" value="UniProtKB-SubCell"/>
</dbReference>
<evidence type="ECO:0000256" key="11">
    <source>
        <dbReference type="ARBA" id="ARBA00023034"/>
    </source>
</evidence>
<evidence type="ECO:0000256" key="9">
    <source>
        <dbReference type="ARBA" id="ARBA00022968"/>
    </source>
</evidence>
<dbReference type="EC" id="2.4.1.68" evidence="3"/>
<evidence type="ECO:0000256" key="8">
    <source>
        <dbReference type="ARBA" id="ARBA00022692"/>
    </source>
</evidence>
<feature type="region of interest" description="Disordered" evidence="19">
    <location>
        <begin position="191"/>
        <end position="230"/>
    </location>
</feature>
<feature type="compositionally biased region" description="Polar residues" evidence="19">
    <location>
        <begin position="209"/>
        <end position="218"/>
    </location>
</feature>
<evidence type="ECO:0000256" key="4">
    <source>
        <dbReference type="ARBA" id="ARBA00018201"/>
    </source>
</evidence>
<comment type="catalytic activity">
    <reaction evidence="17">
        <text>N(4)-{beta-D-GlcNAc-(1-&gt;2)-alpha-D-Man-(1-&gt;3)-[beta-D-GlcNAc-(1-&gt;2)-alpha-D-Man-(1-&gt;6)]-beta-D-Man-(1-&gt;4)-beta-D-GlcNAc-(1-&gt;4)-beta-D-GlcNAc}-L-asparaginyl-[protein] + GDP-beta-L-fucose = an N(4)-{beta-D-GlcNAc-(1-&gt;2)-alpha-D-Man-(1-&gt;3)-[beta-D-GlcNAc-(1-&gt;2)-alpha-D-Man-(1-&gt;6)]-beta-D-Man-(1-&gt;4)-beta-D-GlcNAc-(1-&gt;4)-[alpha-L-Fuc-(1-&gt;6)]-beta-D-GlcNAc}-L-asparaginyl-[protein] + GDP + H(+)</text>
        <dbReference type="Rhea" id="RHEA:12985"/>
        <dbReference type="Rhea" id="RHEA-COMP:13526"/>
        <dbReference type="Rhea" id="RHEA-COMP:13532"/>
        <dbReference type="ChEBI" id="CHEBI:15378"/>
        <dbReference type="ChEBI" id="CHEBI:57273"/>
        <dbReference type="ChEBI" id="CHEBI:58189"/>
        <dbReference type="ChEBI" id="CHEBI:60651"/>
        <dbReference type="ChEBI" id="CHEBI:137207"/>
        <dbReference type="EC" id="2.4.1.68"/>
    </reaction>
</comment>
<dbReference type="GO" id="GO:0006487">
    <property type="term" value="P:protein N-linked glycosylation"/>
    <property type="evidence" value="ECO:0007669"/>
    <property type="project" value="TreeGrafter"/>
</dbReference>
<keyword evidence="5" id="KW-0728">SH3 domain</keyword>
<name>A0A6H5GXU4_9HEMI</name>
<comment type="pathway">
    <text evidence="2">Protein modification; protein glycosylation.</text>
</comment>
<keyword evidence="13" id="KW-1015">Disulfide bond</keyword>
<keyword evidence="11" id="KW-0333">Golgi apparatus</keyword>
<evidence type="ECO:0000256" key="6">
    <source>
        <dbReference type="ARBA" id="ARBA00022676"/>
    </source>
</evidence>
<evidence type="ECO:0000256" key="14">
    <source>
        <dbReference type="ARBA" id="ARBA00030434"/>
    </source>
</evidence>
<feature type="region of interest" description="Important for donor substrate binding" evidence="18">
    <location>
        <begin position="663"/>
        <end position="664"/>
    </location>
</feature>
<dbReference type="CDD" id="cd11300">
    <property type="entry name" value="Fut8_like"/>
    <property type="match status" value="1"/>
</dbReference>
<keyword evidence="23" id="KW-1185">Reference proteome</keyword>
<dbReference type="PANTHER" id="PTHR13132:SF29">
    <property type="entry name" value="ALPHA-(1,6)-FUCOSYLTRANSFERASE"/>
    <property type="match status" value="1"/>
</dbReference>
<evidence type="ECO:0000256" key="16">
    <source>
        <dbReference type="ARBA" id="ARBA00032208"/>
    </source>
</evidence>
<feature type="transmembrane region" description="Helical" evidence="20">
    <location>
        <begin position="312"/>
        <end position="331"/>
    </location>
</feature>
<reference evidence="22 23" key="1">
    <citation type="submission" date="2020-02" db="EMBL/GenBank/DDBJ databases">
        <authorList>
            <person name="Ferguson B K."/>
        </authorList>
    </citation>
    <scope>NUCLEOTIDE SEQUENCE [LARGE SCALE GENOMIC DNA]</scope>
</reference>
<dbReference type="Proteomes" id="UP000479000">
    <property type="component" value="Unassembled WGS sequence"/>
</dbReference>
<dbReference type="Gene3D" id="1.10.287.1060">
    <property type="entry name" value="ESAT-6-like"/>
    <property type="match status" value="1"/>
</dbReference>
<evidence type="ECO:0000256" key="20">
    <source>
        <dbReference type="SAM" id="Phobius"/>
    </source>
</evidence>
<evidence type="ECO:0000256" key="12">
    <source>
        <dbReference type="ARBA" id="ARBA00023136"/>
    </source>
</evidence>
<dbReference type="PROSITE" id="PS51659">
    <property type="entry name" value="GT23"/>
    <property type="match status" value="1"/>
</dbReference>
<dbReference type="Gene3D" id="3.40.50.11350">
    <property type="match status" value="1"/>
</dbReference>
<evidence type="ECO:0000256" key="10">
    <source>
        <dbReference type="ARBA" id="ARBA00022989"/>
    </source>
</evidence>
<dbReference type="InterPro" id="IPR027350">
    <property type="entry name" value="GT23_dom"/>
</dbReference>
<keyword evidence="8 20" id="KW-0812">Transmembrane</keyword>
<dbReference type="InterPro" id="IPR035653">
    <property type="entry name" value="Fut8_SH3"/>
</dbReference>
<evidence type="ECO:0000256" key="17">
    <source>
        <dbReference type="ARBA" id="ARBA00093238"/>
    </source>
</evidence>
<evidence type="ECO:0000256" key="1">
    <source>
        <dbReference type="ARBA" id="ARBA00004447"/>
    </source>
</evidence>
<dbReference type="OrthoDB" id="2014825at2759"/>
<accession>A0A6H5GXU4</accession>
<keyword evidence="7 18" id="KW-0808">Transferase</keyword>
<protein>
    <recommendedName>
        <fullName evidence="4">Alpha-(1,6)-fucosyltransferase</fullName>
        <ecNumber evidence="3">2.4.1.68</ecNumber>
    </recommendedName>
    <alternativeName>
        <fullName evidence="14">GDP-L-Fuc:N-acetyl-beta-D-glucosaminide alpha1,6-fucosyltransferase</fullName>
    </alternativeName>
    <alternativeName>
        <fullName evidence="16">GDP-fucose--glycoprotein fucosyltransferase</fullName>
    </alternativeName>
    <alternativeName>
        <fullName evidence="15">Glycoprotein 6-alpha-L-fucosyltransferase</fullName>
    </alternativeName>
</protein>
<dbReference type="Gene3D" id="2.30.30.40">
    <property type="entry name" value="SH3 Domains"/>
    <property type="match status" value="1"/>
</dbReference>
<sequence>MSPEEPNHLHVEKLILEPEINLLYWHKGHNDEKNNYYMLRTDHRILIMRGKLILLCMIAIKITELLQEGRILELHPFPLIRFHGKSFYGRRFFFRVRIFSPLLELAKDKVSTSTLTIIRKSRQNLSGKLEETVGKEKPATGRPGKTFFLRTWRKKIVLNPNKNGTKRRQPHISILTRSWIRVFGGFSSFQRCDPQGPLGDRTHRRSHQGGRNSASGTPQKDEGISTLQIYDSPPGLEPSTPCSLCSRYVPLPTENLSIGSLRGSFKRLGFFQIQETPIPKPFQAKSSNRSQTRGGPKSAMPKILRQVQWGRAMIVLLVLWLIFLFIAVQYLRQEPDPNTNQRISQVLRDLQSLHRQREEISKLLSEYNTGNAPLKPEDKDALLKTLHDKVIQTEGLIGSDGDKYGAPSLEYEKTRRRVRMGVEEMWFFISSQIRNLQKKMQNNSPQALSQLTKILDEGIEHKRSLLRDVDRLSEEDGFNSWRLKEAVALSDLVQRRLTYLQNPSDCENAKKLVCKLNKGCGFGCQLHHAVYCLMVAYGTQRTMILQSKGWRYNKAGWEMVFRPVSQTCTQVTGPVQSWPGNDHSPAIMLGIIDSVSPRPPYLPLAVPKDLADRISKLHGDPAVWWVGQFLKYLMRPQQSTTLMLRDAAVKFKYQRPIVGVHIRRTDKVGTEAAFHPVDEYMTHVEEYFRQISLTQKVEKKRIYLASDDVKVFKEIQTKYPEYEVVGDPEIAKSAAVSTRYSDGSLSGIVMDIYFLAQSDYLVCTFSSQVCRVAYEMMQSLHPDYSSRFRSLDDIYYYGGQALHKRVAVMSHKASSPDQMDLEVGDIVGVAGNHWDGYSKGRNLRTNRIALYPSFKVRSAILVESICTVETLDS</sequence>
<evidence type="ECO:0000256" key="5">
    <source>
        <dbReference type="ARBA" id="ARBA00022443"/>
    </source>
</evidence>
<evidence type="ECO:0000313" key="22">
    <source>
        <dbReference type="EMBL" id="CAB0009547.1"/>
    </source>
</evidence>
<organism evidence="22 23">
    <name type="scientific">Nesidiocoris tenuis</name>
    <dbReference type="NCBI Taxonomy" id="355587"/>
    <lineage>
        <taxon>Eukaryota</taxon>
        <taxon>Metazoa</taxon>
        <taxon>Ecdysozoa</taxon>
        <taxon>Arthropoda</taxon>
        <taxon>Hexapoda</taxon>
        <taxon>Insecta</taxon>
        <taxon>Pterygota</taxon>
        <taxon>Neoptera</taxon>
        <taxon>Paraneoptera</taxon>
        <taxon>Hemiptera</taxon>
        <taxon>Heteroptera</taxon>
        <taxon>Panheteroptera</taxon>
        <taxon>Cimicomorpha</taxon>
        <taxon>Miridae</taxon>
        <taxon>Dicyphina</taxon>
        <taxon>Nesidiocoris</taxon>
    </lineage>
</organism>
<dbReference type="CDD" id="cd11792">
    <property type="entry name" value="SH3_Fut8"/>
    <property type="match status" value="1"/>
</dbReference>
<evidence type="ECO:0000256" key="13">
    <source>
        <dbReference type="ARBA" id="ARBA00023157"/>
    </source>
</evidence>
<keyword evidence="12 20" id="KW-0472">Membrane</keyword>
<dbReference type="FunFam" id="3.40.50.11350:FF:000001">
    <property type="entry name" value="Alpha-(1,6)-fucosyltransferase"/>
    <property type="match status" value="1"/>
</dbReference>
<dbReference type="AlphaFoldDB" id="A0A6H5GXU4"/>
<dbReference type="InterPro" id="IPR045573">
    <property type="entry name" value="Fut8_N_cat"/>
</dbReference>
<dbReference type="Pfam" id="PF19745">
    <property type="entry name" value="FUT8_N_cat"/>
    <property type="match status" value="1"/>
</dbReference>
<dbReference type="PANTHER" id="PTHR13132">
    <property type="entry name" value="ALPHA- 1,6 -FUCOSYLTRANSFERASE"/>
    <property type="match status" value="1"/>
</dbReference>
<gene>
    <name evidence="22" type="ORF">NTEN_LOCUS14684</name>
</gene>
<keyword evidence="10 20" id="KW-1133">Transmembrane helix</keyword>
<evidence type="ECO:0000256" key="18">
    <source>
        <dbReference type="PROSITE-ProRule" id="PRU00992"/>
    </source>
</evidence>
<evidence type="ECO:0000313" key="23">
    <source>
        <dbReference type="Proteomes" id="UP000479000"/>
    </source>
</evidence>
<dbReference type="SUPFAM" id="SSF50044">
    <property type="entry name" value="SH3-domain"/>
    <property type="match status" value="1"/>
</dbReference>
<evidence type="ECO:0000256" key="19">
    <source>
        <dbReference type="SAM" id="MobiDB-lite"/>
    </source>
</evidence>
<evidence type="ECO:0000256" key="15">
    <source>
        <dbReference type="ARBA" id="ARBA00030648"/>
    </source>
</evidence>
<proteinExistence type="inferred from homology"/>
<comment type="similarity">
    <text evidence="18">Belongs to the glycosyltransferase 23 family.</text>
</comment>